<feature type="chain" id="PRO_5043967745" evidence="1">
    <location>
        <begin position="32"/>
        <end position="410"/>
    </location>
</feature>
<proteinExistence type="predicted"/>
<name>A0AAV9V086_9PEZI</name>
<organism evidence="2 3">
    <name type="scientific">Orbilia blumenaviensis</name>
    <dbReference type="NCBI Taxonomy" id="1796055"/>
    <lineage>
        <taxon>Eukaryota</taxon>
        <taxon>Fungi</taxon>
        <taxon>Dikarya</taxon>
        <taxon>Ascomycota</taxon>
        <taxon>Pezizomycotina</taxon>
        <taxon>Orbiliomycetes</taxon>
        <taxon>Orbiliales</taxon>
        <taxon>Orbiliaceae</taxon>
        <taxon>Orbilia</taxon>
    </lineage>
</organism>
<keyword evidence="1" id="KW-0732">Signal</keyword>
<dbReference type="AlphaFoldDB" id="A0AAV9V086"/>
<dbReference type="Proteomes" id="UP001373714">
    <property type="component" value="Unassembled WGS sequence"/>
</dbReference>
<comment type="caution">
    <text evidence="2">The sequence shown here is derived from an EMBL/GenBank/DDBJ whole genome shotgun (WGS) entry which is preliminary data.</text>
</comment>
<evidence type="ECO:0000256" key="1">
    <source>
        <dbReference type="SAM" id="SignalP"/>
    </source>
</evidence>
<accession>A0AAV9V086</accession>
<sequence length="410" mass="45171">MRPRRGLMINPSALVSVGLFVLGPLVRNVSGAWTTRSVDINDINDYDNRNHIRLETLWDALLGLESNIDSHSIGIDGPNLPIGNNQGHDILGQPPTLLSLVASAKAQVKSLINQVPAFRTASRENASPAKVANSQLEMALLGMPEALNPVLGNDANLVLNPGVLEGSPQELDVGQLGIPAAGSNPDLDNALLDIVVESPIQGLELNNVLLYAPEEGENSDSQYEDAQFNIVANIASALDDLYTALSYIEDLKADVQPDFFHRRKEWQIDAFAENAWKALYSYYQRIKTIKGICTQQGCSNTKGLVNWVFNWRSQGAVTPRFQGVVDLRSKQDLEDGNMDLSTAISDAMEMYEHALYKAFEFAFLAESGSANIRRFREELMMIYDYLAGYEGALRLVAASIKILDDEWGQQ</sequence>
<gene>
    <name evidence="2" type="ORF">TWF730_008981</name>
</gene>
<evidence type="ECO:0000313" key="2">
    <source>
        <dbReference type="EMBL" id="KAK6352149.1"/>
    </source>
</evidence>
<feature type="signal peptide" evidence="1">
    <location>
        <begin position="1"/>
        <end position="31"/>
    </location>
</feature>
<reference evidence="2 3" key="1">
    <citation type="submission" date="2019-10" db="EMBL/GenBank/DDBJ databases">
        <authorList>
            <person name="Palmer J.M."/>
        </authorList>
    </citation>
    <scope>NUCLEOTIDE SEQUENCE [LARGE SCALE GENOMIC DNA]</scope>
    <source>
        <strain evidence="2 3">TWF730</strain>
    </source>
</reference>
<keyword evidence="3" id="KW-1185">Reference proteome</keyword>
<dbReference type="EMBL" id="JAVHNS010000006">
    <property type="protein sequence ID" value="KAK6352149.1"/>
    <property type="molecule type" value="Genomic_DNA"/>
</dbReference>
<evidence type="ECO:0000313" key="3">
    <source>
        <dbReference type="Proteomes" id="UP001373714"/>
    </source>
</evidence>
<protein>
    <submittedName>
        <fullName evidence="2">Uncharacterized protein</fullName>
    </submittedName>
</protein>